<evidence type="ECO:0000256" key="6">
    <source>
        <dbReference type="PIRNR" id="PIRNR015840"/>
    </source>
</evidence>
<dbReference type="PIRSF" id="PIRSF015840">
    <property type="entry name" value="DUF284_TM_euk"/>
    <property type="match status" value="1"/>
</dbReference>
<dbReference type="Pfam" id="PF03381">
    <property type="entry name" value="CDC50"/>
    <property type="match status" value="1"/>
</dbReference>
<dbReference type="GO" id="GO:0005886">
    <property type="term" value="C:plasma membrane"/>
    <property type="evidence" value="ECO:0007669"/>
    <property type="project" value="TreeGrafter"/>
</dbReference>
<dbReference type="AlphaFoldDB" id="E3MAR2"/>
<dbReference type="GO" id="GO:0005783">
    <property type="term" value="C:endoplasmic reticulum"/>
    <property type="evidence" value="ECO:0007669"/>
    <property type="project" value="TreeGrafter"/>
</dbReference>
<dbReference type="InParanoid" id="E3MAR2"/>
<keyword evidence="4 7" id="KW-1133">Transmembrane helix</keyword>
<name>E3MAR2_CAERE</name>
<dbReference type="PANTHER" id="PTHR10926">
    <property type="entry name" value="CELL CYCLE CONTROL PROTEIN 50"/>
    <property type="match status" value="1"/>
</dbReference>
<accession>E3MAR2</accession>
<dbReference type="Proteomes" id="UP000008281">
    <property type="component" value="Unassembled WGS sequence"/>
</dbReference>
<proteinExistence type="inferred from homology"/>
<feature type="transmembrane region" description="Helical" evidence="7">
    <location>
        <begin position="321"/>
        <end position="342"/>
    </location>
</feature>
<dbReference type="PANTHER" id="PTHR10926:SF21">
    <property type="entry name" value="PROTEIN CBG16211"/>
    <property type="match status" value="1"/>
</dbReference>
<protein>
    <submittedName>
        <fullName evidence="8">Uncharacterized protein</fullName>
    </submittedName>
</protein>
<evidence type="ECO:0000256" key="1">
    <source>
        <dbReference type="ARBA" id="ARBA00004370"/>
    </source>
</evidence>
<dbReference type="OMA" id="FWILHPS"/>
<keyword evidence="3 7" id="KW-0812">Transmembrane</keyword>
<organism evidence="9">
    <name type="scientific">Caenorhabditis remanei</name>
    <name type="common">Caenorhabditis vulgaris</name>
    <dbReference type="NCBI Taxonomy" id="31234"/>
    <lineage>
        <taxon>Eukaryota</taxon>
        <taxon>Metazoa</taxon>
        <taxon>Ecdysozoa</taxon>
        <taxon>Nematoda</taxon>
        <taxon>Chromadorea</taxon>
        <taxon>Rhabditida</taxon>
        <taxon>Rhabditina</taxon>
        <taxon>Rhabditomorpha</taxon>
        <taxon>Rhabditoidea</taxon>
        <taxon>Rhabditidae</taxon>
        <taxon>Peloderinae</taxon>
        <taxon>Caenorhabditis</taxon>
    </lineage>
</organism>
<evidence type="ECO:0000256" key="5">
    <source>
        <dbReference type="ARBA" id="ARBA00023136"/>
    </source>
</evidence>
<keyword evidence="5 6" id="KW-0472">Membrane</keyword>
<evidence type="ECO:0000313" key="8">
    <source>
        <dbReference type="EMBL" id="EFO97315.1"/>
    </source>
</evidence>
<evidence type="ECO:0000256" key="3">
    <source>
        <dbReference type="ARBA" id="ARBA00022692"/>
    </source>
</evidence>
<dbReference type="HOGENOM" id="CLU_788084_0_0_1"/>
<evidence type="ECO:0000256" key="7">
    <source>
        <dbReference type="SAM" id="Phobius"/>
    </source>
</evidence>
<dbReference type="GO" id="GO:0005794">
    <property type="term" value="C:Golgi apparatus"/>
    <property type="evidence" value="ECO:0007669"/>
    <property type="project" value="TreeGrafter"/>
</dbReference>
<dbReference type="InterPro" id="IPR005045">
    <property type="entry name" value="CDC50/LEM3_fam"/>
</dbReference>
<sequence length="355" mass="40962">MGVTFHESVRFNGDDMASNSGAWQNFVANLKQQRLKGQLPVVTRRYAVSITIFFALLFLGISQLIAAANKQVILIRVKYDEEFSGFIDVNVTGFIPAPVYFYYELQNTFRMHRSLSQAYCTEQLLVGNNAACDKFKNRRYSCENPKQDSSGIPLLPLFCTEKQKYYAPVGAAASIMFTDYFSLTLNNTPIAWTEDGVIDDKLREAFFQPREKNLCDAVEFRNTVKPIGWKHHVCEMGGYRNISLIKWLESTTNKNFKKLYRILDTKKHNGLKEGIYRLQVDNVCQYNPSVMNCTKHKMTKYFWILHPSWLGTKQKFLEETYLLVGLGLLALSCCLVGFQIFLMDRRITFDSDDMF</sequence>
<dbReference type="eggNOG" id="KOG2952">
    <property type="taxonomic scope" value="Eukaryota"/>
</dbReference>
<evidence type="ECO:0000256" key="4">
    <source>
        <dbReference type="ARBA" id="ARBA00022989"/>
    </source>
</evidence>
<comment type="subcellular location">
    <subcellularLocation>
        <location evidence="1">Membrane</location>
    </subcellularLocation>
</comment>
<comment type="similarity">
    <text evidence="2 6">Belongs to the CDC50/LEM3 family.</text>
</comment>
<evidence type="ECO:0000313" key="9">
    <source>
        <dbReference type="Proteomes" id="UP000008281"/>
    </source>
</evidence>
<dbReference type="STRING" id="31234.E3MAR2"/>
<dbReference type="EMBL" id="DS268432">
    <property type="protein sequence ID" value="EFO97315.1"/>
    <property type="molecule type" value="Genomic_DNA"/>
</dbReference>
<keyword evidence="9" id="KW-1185">Reference proteome</keyword>
<dbReference type="OrthoDB" id="5836149at2759"/>
<evidence type="ECO:0000256" key="2">
    <source>
        <dbReference type="ARBA" id="ARBA00009457"/>
    </source>
</evidence>
<feature type="transmembrane region" description="Helical" evidence="7">
    <location>
        <begin position="46"/>
        <end position="68"/>
    </location>
</feature>
<reference evidence="8" key="1">
    <citation type="submission" date="2007-07" db="EMBL/GenBank/DDBJ databases">
        <title>PCAP assembly of the Caenorhabditis remanei genome.</title>
        <authorList>
            <consortium name="The Caenorhabditis remanei Sequencing Consortium"/>
            <person name="Wilson R.K."/>
        </authorList>
    </citation>
    <scope>NUCLEOTIDE SEQUENCE [LARGE SCALE GENOMIC DNA]</scope>
    <source>
        <strain evidence="8">PB4641</strain>
    </source>
</reference>
<gene>
    <name evidence="8" type="ORF">CRE_16613</name>
</gene>